<dbReference type="EMBL" id="KE346373">
    <property type="protein sequence ID" value="KJE97323.1"/>
    <property type="molecule type" value="Genomic_DNA"/>
</dbReference>
<gene>
    <name evidence="1" type="ORF">CAOG_010101</name>
</gene>
<name>A0A0D2WX53_CAPO3</name>
<organism evidence="1 2">
    <name type="scientific">Capsaspora owczarzaki (strain ATCC 30864)</name>
    <dbReference type="NCBI Taxonomy" id="595528"/>
    <lineage>
        <taxon>Eukaryota</taxon>
        <taxon>Filasterea</taxon>
        <taxon>Capsaspora</taxon>
    </lineage>
</organism>
<evidence type="ECO:0000313" key="2">
    <source>
        <dbReference type="Proteomes" id="UP000008743"/>
    </source>
</evidence>
<evidence type="ECO:0000313" key="1">
    <source>
        <dbReference type="EMBL" id="KJE97323.1"/>
    </source>
</evidence>
<reference evidence="2" key="1">
    <citation type="submission" date="2011-02" db="EMBL/GenBank/DDBJ databases">
        <title>The Genome Sequence of Capsaspora owczarzaki ATCC 30864.</title>
        <authorList>
            <person name="Russ C."/>
            <person name="Cuomo C."/>
            <person name="Burger G."/>
            <person name="Gray M.W."/>
            <person name="Holland P.W.H."/>
            <person name="King N."/>
            <person name="Lang F.B.F."/>
            <person name="Roger A.J."/>
            <person name="Ruiz-Trillo I."/>
            <person name="Young S.K."/>
            <person name="Zeng Q."/>
            <person name="Gargeya S."/>
            <person name="Alvarado L."/>
            <person name="Berlin A."/>
            <person name="Chapman S.B."/>
            <person name="Chen Z."/>
            <person name="Freedman E."/>
            <person name="Gellesch M."/>
            <person name="Goldberg J."/>
            <person name="Griggs A."/>
            <person name="Gujja S."/>
            <person name="Heilman E."/>
            <person name="Heiman D."/>
            <person name="Howarth C."/>
            <person name="Mehta T."/>
            <person name="Neiman D."/>
            <person name="Pearson M."/>
            <person name="Roberts A."/>
            <person name="Saif S."/>
            <person name="Shea T."/>
            <person name="Shenoy N."/>
            <person name="Sisk P."/>
            <person name="Stolte C."/>
            <person name="Sykes S."/>
            <person name="White J."/>
            <person name="Yandava C."/>
            <person name="Haas B."/>
            <person name="Nusbaum C."/>
            <person name="Birren B."/>
        </authorList>
    </citation>
    <scope>NUCLEOTIDE SEQUENCE</scope>
    <source>
        <strain evidence="2">ATCC 30864</strain>
    </source>
</reference>
<dbReference type="Proteomes" id="UP000008743">
    <property type="component" value="Unassembled WGS sequence"/>
</dbReference>
<accession>A0A0D2WX53</accession>
<protein>
    <submittedName>
        <fullName evidence="1">Uncharacterized protein</fullName>
    </submittedName>
</protein>
<sequence>MKKKARAALLVKMHDARRHWPLQAVVGDSSDSSTDATPMAATVGVEASSAELPVNASSAADGSLLVLAAEASLLVPAADDVSLPSVAFALVNNEATAQSTLPATPVEAHAAMAMDADARPATAHAVTTTLPPSTAFYSTVDADTREYSRSHPISRAREAMAHRSSFREPLRRDFTNLTGTTIAPGTATIEPPSMLYSRGGFPSRFNGSRMVLAVSEGPRSG</sequence>
<dbReference type="InParanoid" id="A0A0D2WX53"/>
<dbReference type="PhylomeDB" id="A0A0D2WX53"/>
<dbReference type="AlphaFoldDB" id="A0A0D2WX53"/>
<proteinExistence type="predicted"/>
<keyword evidence="2" id="KW-1185">Reference proteome</keyword>